<comment type="caution">
    <text evidence="2">The sequence shown here is derived from an EMBL/GenBank/DDBJ whole genome shotgun (WGS) entry which is preliminary data.</text>
</comment>
<dbReference type="Proteomes" id="UP000253209">
    <property type="component" value="Unassembled WGS sequence"/>
</dbReference>
<dbReference type="OrthoDB" id="9801927at2"/>
<dbReference type="EMBL" id="QGDC01000004">
    <property type="protein sequence ID" value="RCH55268.1"/>
    <property type="molecule type" value="Genomic_DNA"/>
</dbReference>
<reference evidence="2 3" key="1">
    <citation type="submission" date="2018-05" db="EMBL/GenBank/DDBJ databases">
        <title>Mucilaginibacter hurinus sp. nov., isolated from briquette warehouse soil.</title>
        <authorList>
            <person name="Choi L."/>
        </authorList>
    </citation>
    <scope>NUCLEOTIDE SEQUENCE [LARGE SCALE GENOMIC DNA]</scope>
    <source>
        <strain evidence="2 3">ZR32</strain>
    </source>
</reference>
<keyword evidence="1" id="KW-0732">Signal</keyword>
<sequence>MKKIAVTTLILLSIALISACRKSSREIIWYGGNPDSVQIAITNVETIKDNDRDGDYYKDIFTVYNRRNAKFISVNEEATVDIGLVSSILYESTTAGERFTVTRRQKNVKYTLRTTWSIPGNGAPYIHTYEFSSTGE</sequence>
<feature type="signal peptide" evidence="1">
    <location>
        <begin position="1"/>
        <end position="19"/>
    </location>
</feature>
<dbReference type="AlphaFoldDB" id="A0A367GQB6"/>
<evidence type="ECO:0000313" key="2">
    <source>
        <dbReference type="EMBL" id="RCH55268.1"/>
    </source>
</evidence>
<organism evidence="2 3">
    <name type="scientific">Mucilaginibacter hurinus</name>
    <dbReference type="NCBI Taxonomy" id="2201324"/>
    <lineage>
        <taxon>Bacteria</taxon>
        <taxon>Pseudomonadati</taxon>
        <taxon>Bacteroidota</taxon>
        <taxon>Sphingobacteriia</taxon>
        <taxon>Sphingobacteriales</taxon>
        <taxon>Sphingobacteriaceae</taxon>
        <taxon>Mucilaginibacter</taxon>
    </lineage>
</organism>
<evidence type="ECO:0000313" key="3">
    <source>
        <dbReference type="Proteomes" id="UP000253209"/>
    </source>
</evidence>
<gene>
    <name evidence="2" type="ORF">DJ568_08775</name>
</gene>
<keyword evidence="3" id="KW-1185">Reference proteome</keyword>
<evidence type="ECO:0000256" key="1">
    <source>
        <dbReference type="SAM" id="SignalP"/>
    </source>
</evidence>
<feature type="chain" id="PRO_5016661138" evidence="1">
    <location>
        <begin position="20"/>
        <end position="136"/>
    </location>
</feature>
<dbReference type="PROSITE" id="PS51257">
    <property type="entry name" value="PROKAR_LIPOPROTEIN"/>
    <property type="match status" value="1"/>
</dbReference>
<accession>A0A367GQB6</accession>
<protein>
    <submittedName>
        <fullName evidence="2">Uncharacterized protein</fullName>
    </submittedName>
</protein>
<proteinExistence type="predicted"/>
<name>A0A367GQB6_9SPHI</name>
<dbReference type="RefSeq" id="WP_114004890.1">
    <property type="nucleotide sequence ID" value="NZ_QGDC01000004.1"/>
</dbReference>